<name>A0ABQ3UY84_9CHLR</name>
<accession>A0ABQ3UY84</accession>
<dbReference type="Gene3D" id="2.30.30.100">
    <property type="match status" value="1"/>
</dbReference>
<dbReference type="Proteomes" id="UP000654345">
    <property type="component" value="Unassembled WGS sequence"/>
</dbReference>
<keyword evidence="3" id="KW-1185">Reference proteome</keyword>
<dbReference type="EMBL" id="BNJG01000002">
    <property type="protein sequence ID" value="GHO57821.1"/>
    <property type="molecule type" value="Genomic_DNA"/>
</dbReference>
<evidence type="ECO:0008006" key="4">
    <source>
        <dbReference type="Google" id="ProtNLM"/>
    </source>
</evidence>
<dbReference type="Gene3D" id="2.60.40.10">
    <property type="entry name" value="Immunoglobulins"/>
    <property type="match status" value="1"/>
</dbReference>
<evidence type="ECO:0000256" key="1">
    <source>
        <dbReference type="ARBA" id="ARBA00022729"/>
    </source>
</evidence>
<dbReference type="PANTHER" id="PTHR46580">
    <property type="entry name" value="SENSOR KINASE-RELATED"/>
    <property type="match status" value="1"/>
</dbReference>
<keyword evidence="1" id="KW-0732">Signal</keyword>
<gene>
    <name evidence="2" type="ORF">KSB_62960</name>
</gene>
<dbReference type="InterPro" id="IPR013517">
    <property type="entry name" value="FG-GAP"/>
</dbReference>
<evidence type="ECO:0000313" key="3">
    <source>
        <dbReference type="Proteomes" id="UP000654345"/>
    </source>
</evidence>
<dbReference type="InterPro" id="IPR028994">
    <property type="entry name" value="Integrin_alpha_N"/>
</dbReference>
<evidence type="ECO:0000313" key="2">
    <source>
        <dbReference type="EMBL" id="GHO57821.1"/>
    </source>
</evidence>
<dbReference type="PANTHER" id="PTHR46580:SF2">
    <property type="entry name" value="MAM DOMAIN-CONTAINING PROTEIN"/>
    <property type="match status" value="1"/>
</dbReference>
<protein>
    <recommendedName>
        <fullName evidence="4">PKD domain-containing protein</fullName>
    </recommendedName>
</protein>
<proteinExistence type="predicted"/>
<comment type="caution">
    <text evidence="2">The sequence shown here is derived from an EMBL/GenBank/DDBJ whole genome shotgun (WGS) entry which is preliminary data.</text>
</comment>
<dbReference type="SUPFAM" id="SSF69318">
    <property type="entry name" value="Integrin alpha N-terminal domain"/>
    <property type="match status" value="1"/>
</dbReference>
<reference evidence="2 3" key="1">
    <citation type="journal article" date="2021" name="Int. J. Syst. Evol. Microbiol.">
        <title>Reticulibacter mediterranei gen. nov., sp. nov., within the new family Reticulibacteraceae fam. nov., and Ktedonospora formicarum gen. nov., sp. nov., Ktedonobacter robiniae sp. nov., Dictyobacter formicarum sp. nov. and Dictyobacter arantiisoli sp. nov., belonging to the class Ktedonobacteria.</title>
        <authorList>
            <person name="Yabe S."/>
            <person name="Zheng Y."/>
            <person name="Wang C.M."/>
            <person name="Sakai Y."/>
            <person name="Abe K."/>
            <person name="Yokota A."/>
            <person name="Donadio S."/>
            <person name="Cavaletti L."/>
            <person name="Monciardini P."/>
        </authorList>
    </citation>
    <scope>NUCLEOTIDE SEQUENCE [LARGE SCALE GENOMIC DNA]</scope>
    <source>
        <strain evidence="2 3">SOSP1-30</strain>
    </source>
</reference>
<dbReference type="InterPro" id="IPR013783">
    <property type="entry name" value="Ig-like_fold"/>
</dbReference>
<dbReference type="Pfam" id="PF13517">
    <property type="entry name" value="FG-GAP_3"/>
    <property type="match status" value="1"/>
</dbReference>
<sequence>MGDFTGDGLLDIVIANAHNNNVSVLVNNGDGTFAPHQEFAVGSAPVGVAVGDFTGDGKLDIVATNSNSNNATVLLQSPLVVQVNTIHAAVNTPFTGPVATISGASSVNDTIATINWGDGFTSPGTLTTNPDGTLTVSGSHTYMQPGTFLLTVTATEGANMGQRTGQAIVQVNTIQATANVFENTNIQHVFSLATVGATQHLIARQWNATTGW</sequence>
<organism evidence="2 3">
    <name type="scientific">Ktedonobacter robiniae</name>
    <dbReference type="NCBI Taxonomy" id="2778365"/>
    <lineage>
        <taxon>Bacteria</taxon>
        <taxon>Bacillati</taxon>
        <taxon>Chloroflexota</taxon>
        <taxon>Ktedonobacteria</taxon>
        <taxon>Ktedonobacterales</taxon>
        <taxon>Ktedonobacteraceae</taxon>
        <taxon>Ktedonobacter</taxon>
    </lineage>
</organism>